<feature type="region of interest" description="Disordered" evidence="1">
    <location>
        <begin position="1"/>
        <end position="24"/>
    </location>
</feature>
<evidence type="ECO:0000256" key="1">
    <source>
        <dbReference type="SAM" id="MobiDB-lite"/>
    </source>
</evidence>
<feature type="domain" description="Mutator-like transposase" evidence="2">
    <location>
        <begin position="62"/>
        <end position="412"/>
    </location>
</feature>
<feature type="compositionally biased region" description="Basic and acidic residues" evidence="1">
    <location>
        <begin position="1"/>
        <end position="11"/>
    </location>
</feature>
<dbReference type="AlphaFoldDB" id="A0A0L7QKP8"/>
<name>A0A0L7QKP8_9HYME</name>
<proteinExistence type="predicted"/>
<feature type="compositionally biased region" description="Basic residues" evidence="1">
    <location>
        <begin position="12"/>
        <end position="24"/>
    </location>
</feature>
<evidence type="ECO:0000313" key="3">
    <source>
        <dbReference type="EMBL" id="KOC59086.1"/>
    </source>
</evidence>
<accession>A0A0L7QKP8</accession>
<evidence type="ECO:0000313" key="4">
    <source>
        <dbReference type="Proteomes" id="UP000053825"/>
    </source>
</evidence>
<dbReference type="PANTHER" id="PTHR33309:SF3">
    <property type="entry name" value="CCHC-TYPE DOMAIN-CONTAINING PROTEIN"/>
    <property type="match status" value="1"/>
</dbReference>
<dbReference type="Pfam" id="PF20700">
    <property type="entry name" value="Mutator"/>
    <property type="match status" value="1"/>
</dbReference>
<keyword evidence="4" id="KW-1185">Reference proteome</keyword>
<dbReference type="PANTHER" id="PTHR33309">
    <property type="entry name" value="KERATIN, ULTRA HIGH-SULFUR MATRIX PROTEIN-LIKE"/>
    <property type="match status" value="1"/>
</dbReference>
<protein>
    <recommendedName>
        <fullName evidence="2">Mutator-like transposase domain-containing protein</fullName>
    </recommendedName>
</protein>
<organism evidence="3 4">
    <name type="scientific">Habropoda laboriosa</name>
    <dbReference type="NCBI Taxonomy" id="597456"/>
    <lineage>
        <taxon>Eukaryota</taxon>
        <taxon>Metazoa</taxon>
        <taxon>Ecdysozoa</taxon>
        <taxon>Arthropoda</taxon>
        <taxon>Hexapoda</taxon>
        <taxon>Insecta</taxon>
        <taxon>Pterygota</taxon>
        <taxon>Neoptera</taxon>
        <taxon>Endopterygota</taxon>
        <taxon>Hymenoptera</taxon>
        <taxon>Apocrita</taxon>
        <taxon>Aculeata</taxon>
        <taxon>Apoidea</taxon>
        <taxon>Anthophila</taxon>
        <taxon>Apidae</taxon>
        <taxon>Habropoda</taxon>
    </lineage>
</organism>
<gene>
    <name evidence="3" type="ORF">WH47_12645</name>
</gene>
<reference evidence="3 4" key="1">
    <citation type="submission" date="2015-07" db="EMBL/GenBank/DDBJ databases">
        <title>The genome of Habropoda laboriosa.</title>
        <authorList>
            <person name="Pan H."/>
            <person name="Kapheim K."/>
        </authorList>
    </citation>
    <scope>NUCLEOTIDE SEQUENCE [LARGE SCALE GENOMIC DNA]</scope>
    <source>
        <strain evidence="3">0110345459</strain>
    </source>
</reference>
<dbReference type="Proteomes" id="UP000053825">
    <property type="component" value="Unassembled WGS sequence"/>
</dbReference>
<dbReference type="EMBL" id="KQ414947">
    <property type="protein sequence ID" value="KOC59086.1"/>
    <property type="molecule type" value="Genomic_DNA"/>
</dbReference>
<evidence type="ECO:0000259" key="2">
    <source>
        <dbReference type="Pfam" id="PF20700"/>
    </source>
</evidence>
<sequence>MSKRVVLDTKGSRKTVGRPCRSKKKRPINRYLMENEEASTSTSAKKLKSSETVNFDVNASFGYRLINFVSVFSAISEVVKCKECGGDINFTETSVRGLGFKLKVNCAKCEPVLINSCPPIGGKAYDVNRRLVFAFRLLRIGLAGIEKFCGIMDLPKPIFHSFYDKVVNDIHIATKTICELSMKTAVEESKKLEKAEELTVSGDGTWLKRGYCSLLGISTLISFYSGKVLDLIVKCSYCKTCEFWKNFEGTEEYDEWENKHSDKCSANHNGSAGKMEVDSIVEMFKRSETLYNVRYGNYVGDGDSKTYKGIVDSNPYQNLFVRKKECIGHVQKRMGTQLRKVKKDNPGIGGRGKLTAKLIDELTVYYGLAIRRSINTSVETMKNAIWATYYHKISTDEKPQHNNCPSGEDTWCSYQKAKASGTLDSYKHKNPIPVVVQKVIKPVYDRLTDTDLLERCLEGYTQNNNESLNAVIWSMAPKVHYSGAKIVEIASYIAASIFNDGYTSVLKIMQLLNLEIGLSTLKFSENLVSQRIFIANIRAQQETKEARKLKRAAQKEAEDITATIEDLMHGPGIAD</sequence>
<dbReference type="OrthoDB" id="10060618at2759"/>
<dbReference type="InterPro" id="IPR049012">
    <property type="entry name" value="Mutator_transp_dom"/>
</dbReference>